<dbReference type="InterPro" id="IPR029058">
    <property type="entry name" value="AB_hydrolase_fold"/>
</dbReference>
<dbReference type="OrthoDB" id="408631at2759"/>
<keyword evidence="2" id="KW-0719">Serine esterase</keyword>
<feature type="active site" description="Charge relay system" evidence="8">
    <location>
        <position position="318"/>
    </location>
</feature>
<dbReference type="InterPro" id="IPR002018">
    <property type="entry name" value="CarbesteraseB"/>
</dbReference>
<evidence type="ECO:0000259" key="10">
    <source>
        <dbReference type="Pfam" id="PF00135"/>
    </source>
</evidence>
<dbReference type="InterPro" id="IPR019826">
    <property type="entry name" value="Carboxylesterase_B_AS"/>
</dbReference>
<dbReference type="PROSITE" id="PS00941">
    <property type="entry name" value="CARBOXYLESTERASE_B_2"/>
    <property type="match status" value="1"/>
</dbReference>
<dbReference type="GO" id="GO:0005615">
    <property type="term" value="C:extracellular space"/>
    <property type="evidence" value="ECO:0007669"/>
    <property type="project" value="TreeGrafter"/>
</dbReference>
<comment type="caution">
    <text evidence="11">The sequence shown here is derived from an EMBL/GenBank/DDBJ whole genome shotgun (WGS) entry which is preliminary data.</text>
</comment>
<dbReference type="InterPro" id="IPR019819">
    <property type="entry name" value="Carboxylesterase_B_CS"/>
</dbReference>
<dbReference type="PROSITE" id="PS00122">
    <property type="entry name" value="CARBOXYLESTERASE_B_1"/>
    <property type="match status" value="1"/>
</dbReference>
<dbReference type="GO" id="GO:0006581">
    <property type="term" value="P:acetylcholine catabolic process"/>
    <property type="evidence" value="ECO:0007669"/>
    <property type="project" value="TreeGrafter"/>
</dbReference>
<dbReference type="AlphaFoldDB" id="A0A8X6QH08"/>
<feature type="active site" description="Acyl-ester intermediate" evidence="8">
    <location>
        <position position="187"/>
    </location>
</feature>
<protein>
    <recommendedName>
        <fullName evidence="9">Carboxylic ester hydrolase</fullName>
        <ecNumber evidence="9">3.1.1.-</ecNumber>
    </recommendedName>
</protein>
<dbReference type="FunFam" id="3.40.50.1820:FF:000029">
    <property type="entry name" value="Acetylcholinesterase"/>
    <property type="match status" value="1"/>
</dbReference>
<evidence type="ECO:0000256" key="9">
    <source>
        <dbReference type="RuleBase" id="RU361235"/>
    </source>
</evidence>
<evidence type="ECO:0000313" key="11">
    <source>
        <dbReference type="EMBL" id="GFU18184.1"/>
    </source>
</evidence>
<evidence type="ECO:0000256" key="8">
    <source>
        <dbReference type="PIRSR" id="PIRSR600997-1"/>
    </source>
</evidence>
<evidence type="ECO:0000256" key="7">
    <source>
        <dbReference type="ARBA" id="ARBA00048484"/>
    </source>
</evidence>
<dbReference type="EMBL" id="BMAW01126765">
    <property type="protein sequence ID" value="GFU18184.1"/>
    <property type="molecule type" value="Genomic_DNA"/>
</dbReference>
<dbReference type="PRINTS" id="PR00878">
    <property type="entry name" value="CHOLNESTRASE"/>
</dbReference>
<gene>
    <name evidence="11" type="primary">ache</name>
    <name evidence="11" type="ORF">NPIL_188831</name>
</gene>
<dbReference type="EC" id="3.1.1.-" evidence="9"/>
<dbReference type="PANTHER" id="PTHR43918">
    <property type="entry name" value="ACETYLCHOLINESTERASE"/>
    <property type="match status" value="1"/>
</dbReference>
<dbReference type="PANTHER" id="PTHR43918:SF4">
    <property type="entry name" value="CARBOXYLIC ESTER HYDROLASE"/>
    <property type="match status" value="1"/>
</dbReference>
<dbReference type="GO" id="GO:0019695">
    <property type="term" value="P:choline metabolic process"/>
    <property type="evidence" value="ECO:0007669"/>
    <property type="project" value="TreeGrafter"/>
</dbReference>
<comment type="similarity">
    <text evidence="1 9">Belongs to the type-B carboxylesterase/lipase family.</text>
</comment>
<dbReference type="InterPro" id="IPR000997">
    <property type="entry name" value="Cholinesterase"/>
</dbReference>
<dbReference type="Pfam" id="PF00135">
    <property type="entry name" value="COesterase"/>
    <property type="match status" value="1"/>
</dbReference>
<evidence type="ECO:0000256" key="5">
    <source>
        <dbReference type="ARBA" id="ARBA00023157"/>
    </source>
</evidence>
<keyword evidence="3 9" id="KW-0378">Hydrolase</keyword>
<feature type="domain" description="Carboxylesterase type B" evidence="10">
    <location>
        <begin position="2"/>
        <end position="514"/>
    </location>
</feature>
<accession>A0A8X6QH08</accession>
<evidence type="ECO:0000256" key="4">
    <source>
        <dbReference type="ARBA" id="ARBA00022867"/>
    </source>
</evidence>
<keyword evidence="6" id="KW-0325">Glycoprotein</keyword>
<dbReference type="GO" id="GO:0003990">
    <property type="term" value="F:acetylcholinesterase activity"/>
    <property type="evidence" value="ECO:0007669"/>
    <property type="project" value="UniProtKB-EC"/>
</dbReference>
<evidence type="ECO:0000256" key="1">
    <source>
        <dbReference type="ARBA" id="ARBA00005964"/>
    </source>
</evidence>
<proteinExistence type="inferred from homology"/>
<name>A0A8X6QH08_NEPPI</name>
<organism evidence="11 12">
    <name type="scientific">Nephila pilipes</name>
    <name type="common">Giant wood spider</name>
    <name type="synonym">Nephila maculata</name>
    <dbReference type="NCBI Taxonomy" id="299642"/>
    <lineage>
        <taxon>Eukaryota</taxon>
        <taxon>Metazoa</taxon>
        <taxon>Ecdysozoa</taxon>
        <taxon>Arthropoda</taxon>
        <taxon>Chelicerata</taxon>
        <taxon>Arachnida</taxon>
        <taxon>Araneae</taxon>
        <taxon>Araneomorphae</taxon>
        <taxon>Entelegynae</taxon>
        <taxon>Araneoidea</taxon>
        <taxon>Nephilidae</taxon>
        <taxon>Nephila</taxon>
    </lineage>
</organism>
<keyword evidence="4" id="KW-0531">Neurotransmitter degradation</keyword>
<evidence type="ECO:0000313" key="12">
    <source>
        <dbReference type="Proteomes" id="UP000887013"/>
    </source>
</evidence>
<sequence length="522" mass="59091">MTNNGPVQGITVASSEHEVEAFLGIPFAEPPIGDLRFRKPIPKTSWTDVYDASRKPPTCVQNVTERYYWSPNIENMTEDCLYLNLWVPYSGSERRLKPILIYIHGGGFNFGSANQKFFDGKNLAKFGDVIVGNMNYRVGVMGFFSAFIEEADGNMGMYDQLLAMKWISDNAKHFGGDPNHIVLMGESAGAMSVTLHLVSPLSKSIAIKRAILQSGSGVIPIISEESNQVHRYSKALALLLGCENKNFTIKNDPKIVVECLKRLPVEKLSFAEGRIKRMNPACFVPRVGDEFMPHSAAKDLKEGNFRDIELLTGVNKQEGPFFLTIAAPQFFGKYGEHMPSSVSRGSARMITQAFFKTLGQKNDKEILNTYINSIKNGTSDEYTYGISSAMGDFMISCSTLFQAEFHSMKSPAYFYVFSRRPSSTLLAAWMGTTHFEEVQYVFGNPIYEHFTPEEEQLSRRMMSRWVSFVKTGNPNVPGETEWPLFKHDDPAYLEINDEEKVVRLRPDNYRCDFWRERFHAQI</sequence>
<evidence type="ECO:0000256" key="3">
    <source>
        <dbReference type="ARBA" id="ARBA00022801"/>
    </source>
</evidence>
<feature type="active site" description="Charge relay system" evidence="8">
    <location>
        <position position="434"/>
    </location>
</feature>
<dbReference type="Proteomes" id="UP000887013">
    <property type="component" value="Unassembled WGS sequence"/>
</dbReference>
<keyword evidence="5" id="KW-1015">Disulfide bond</keyword>
<dbReference type="Gene3D" id="3.40.50.1820">
    <property type="entry name" value="alpha/beta hydrolase"/>
    <property type="match status" value="1"/>
</dbReference>
<comment type="catalytic activity">
    <reaction evidence="7">
        <text>acetylcholine + H2O = choline + acetate + H(+)</text>
        <dbReference type="Rhea" id="RHEA:17561"/>
        <dbReference type="ChEBI" id="CHEBI:15354"/>
        <dbReference type="ChEBI" id="CHEBI:15355"/>
        <dbReference type="ChEBI" id="CHEBI:15377"/>
        <dbReference type="ChEBI" id="CHEBI:15378"/>
        <dbReference type="ChEBI" id="CHEBI:30089"/>
        <dbReference type="EC" id="3.1.1.7"/>
    </reaction>
</comment>
<dbReference type="SUPFAM" id="SSF53474">
    <property type="entry name" value="alpha/beta-Hydrolases"/>
    <property type="match status" value="1"/>
</dbReference>
<dbReference type="GO" id="GO:0005886">
    <property type="term" value="C:plasma membrane"/>
    <property type="evidence" value="ECO:0007669"/>
    <property type="project" value="TreeGrafter"/>
</dbReference>
<keyword evidence="12" id="KW-1185">Reference proteome</keyword>
<evidence type="ECO:0000256" key="6">
    <source>
        <dbReference type="ARBA" id="ARBA00023180"/>
    </source>
</evidence>
<reference evidence="11" key="1">
    <citation type="submission" date="2020-08" db="EMBL/GenBank/DDBJ databases">
        <title>Multicomponent nature underlies the extraordinary mechanical properties of spider dragline silk.</title>
        <authorList>
            <person name="Kono N."/>
            <person name="Nakamura H."/>
            <person name="Mori M."/>
            <person name="Yoshida Y."/>
            <person name="Ohtoshi R."/>
            <person name="Malay A.D."/>
            <person name="Moran D.A.P."/>
            <person name="Tomita M."/>
            <person name="Numata K."/>
            <person name="Arakawa K."/>
        </authorList>
    </citation>
    <scope>NUCLEOTIDE SEQUENCE</scope>
</reference>
<dbReference type="InterPro" id="IPR050654">
    <property type="entry name" value="AChE-related_enzymes"/>
</dbReference>
<evidence type="ECO:0000256" key="2">
    <source>
        <dbReference type="ARBA" id="ARBA00022487"/>
    </source>
</evidence>